<dbReference type="InterPro" id="IPR001650">
    <property type="entry name" value="Helicase_C-like"/>
</dbReference>
<keyword evidence="9" id="KW-0805">Transcription regulation</keyword>
<keyword evidence="5" id="KW-0547">Nucleotide-binding</keyword>
<evidence type="ECO:0000256" key="16">
    <source>
        <dbReference type="SAM" id="Coils"/>
    </source>
</evidence>
<keyword evidence="11" id="KW-0804">Transcription</keyword>
<evidence type="ECO:0000256" key="17">
    <source>
        <dbReference type="SAM" id="MobiDB-lite"/>
    </source>
</evidence>
<accession>A0A158P450</accession>
<name>A0A158P450_ATTCE</name>
<dbReference type="eggNOG" id="KOG4439">
    <property type="taxonomic scope" value="Eukaryota"/>
</dbReference>
<feature type="coiled-coil region" evidence="16">
    <location>
        <begin position="262"/>
        <end position="315"/>
    </location>
</feature>
<dbReference type="STRING" id="12957.A0A158P450"/>
<dbReference type="InParanoid" id="A0A158P450"/>
<evidence type="ECO:0000313" key="20">
    <source>
        <dbReference type="EnsemblMetazoa" id="XP_012064558.1"/>
    </source>
</evidence>
<dbReference type="EMBL" id="ADTU01008564">
    <property type="status" value="NOT_ANNOTATED_CDS"/>
    <property type="molecule type" value="Genomic_DNA"/>
</dbReference>
<dbReference type="Proteomes" id="UP000005205">
    <property type="component" value="Unassembled WGS sequence"/>
</dbReference>
<dbReference type="GO" id="GO:0004386">
    <property type="term" value="F:helicase activity"/>
    <property type="evidence" value="ECO:0007669"/>
    <property type="project" value="UniProtKB-KW"/>
</dbReference>
<gene>
    <name evidence="20" type="primary">105627895</name>
</gene>
<evidence type="ECO:0000256" key="8">
    <source>
        <dbReference type="ARBA" id="ARBA00022840"/>
    </source>
</evidence>
<evidence type="ECO:0000256" key="7">
    <source>
        <dbReference type="ARBA" id="ARBA00022806"/>
    </source>
</evidence>
<keyword evidence="7" id="KW-0347">Helicase</keyword>
<dbReference type="PANTHER" id="PTHR45626">
    <property type="entry name" value="TRANSCRIPTION TERMINATION FACTOR 2-RELATED"/>
    <property type="match status" value="1"/>
</dbReference>
<evidence type="ECO:0000256" key="4">
    <source>
        <dbReference type="ARBA" id="ARBA00022553"/>
    </source>
</evidence>
<evidence type="ECO:0000256" key="12">
    <source>
        <dbReference type="ARBA" id="ARBA00023242"/>
    </source>
</evidence>
<evidence type="ECO:0000256" key="9">
    <source>
        <dbReference type="ARBA" id="ARBA00023015"/>
    </source>
</evidence>
<dbReference type="SMART" id="SM00490">
    <property type="entry name" value="HELICc"/>
    <property type="match status" value="1"/>
</dbReference>
<dbReference type="SUPFAM" id="SSF52540">
    <property type="entry name" value="P-loop containing nucleoside triphosphate hydrolases"/>
    <property type="match status" value="2"/>
</dbReference>
<sequence>MSEMERTESSFTQWRNSNYRVEGDSVIISDSEDEINDSRKNDKQIIVDESIELEDDADNSIEDTTPRKNYKDSEDDNTPVVRPNINKKTRRYMLDSESDSDYEQIDDHENNEAYHTINDFNSDSKSSRENYDEEYYSDFNSDSDSCLSSSRIKNKSKKRKDVTHDNTREDIKELKLNSSNDSLININDFEESYKQNNTNQIRKMTDTEDKEIDVPVTIELDSDSASGQNSDAEFAISVAKEVTGIGNVDLMAQKRALTVYKLEQLKNESAQMKQLLTEGNIDIFPDKGQKLQEFIHQQEEEIKNLTHELEDTSLVPLFNNRDTVEKSHFKKELQFSEDELDSNYTDYSYLDIDNIPMRPTTSPESRQLSLKAQATRDKEYALTVERLQDLHGSLVARPSEKEKAEDPKGLKVQLMPHQQHALAWLLWREQQRPSGGVLADDMGLGKTLTMIALILTTLAKDSDESDDNDGTWEGSSLCYKGGTLVVCPASLLSQWKNEVQNRCKLGLLSVQVHHGSNRQNAPKQLARKDIVITTYNIVSREYKTNSTLYKINWKRVILDEAHIIRNHKSQASEAVCGLVANKRWALTGTPIQNKELDLYSILKFLKCSPFDDLRVWRRWVDNKNAAGHQRLATVMKTLMLRRTKQELMSKGELESLPDKCIEEVIVQLDQQEQLVYKKILAYSRTLFAQFLAQRAEKEHMLDLYSGKYDKPSFSSNPNKETQFTEAQKKLLALHADVKTHEILMLLLRLRQICCHPALIHAMLDQEDLQQSGIMDIENVDSNLLSRVHNMSLTGVDNEEKENAGIDQRIMENLLTAENPVFDNDRISSKMKMLLDIVKKILQKGNDKLIIVSQWAALLEVIASHLPSIKGATFSKFTGNVPIKDRQGIMESFNSRNFGPRILLLSLTAGGVGLNLVGGNHLLLFDIHWNPQLETQAQDRIYRFGQTKNVYVYKFICVNTIEERIKALQERKLQIATNVLSGSTSRVVGKLTLNDLKSLFGF</sequence>
<keyword evidence="4" id="KW-0597">Phosphoprotein</keyword>
<dbReference type="InterPro" id="IPR014001">
    <property type="entry name" value="Helicase_ATP-bd"/>
</dbReference>
<evidence type="ECO:0000256" key="13">
    <source>
        <dbReference type="ARBA" id="ARBA00070113"/>
    </source>
</evidence>
<dbReference type="OrthoDB" id="423559at2759"/>
<dbReference type="PROSITE" id="PS51192">
    <property type="entry name" value="HELICASE_ATP_BIND_1"/>
    <property type="match status" value="1"/>
</dbReference>
<keyword evidence="12" id="KW-0539">Nucleus</keyword>
<evidence type="ECO:0000259" key="18">
    <source>
        <dbReference type="PROSITE" id="PS51192"/>
    </source>
</evidence>
<dbReference type="Gene3D" id="3.40.50.10810">
    <property type="entry name" value="Tandem AAA-ATPase domain"/>
    <property type="match status" value="1"/>
</dbReference>
<keyword evidence="10" id="KW-0238">DNA-binding</keyword>
<keyword evidence="3" id="KW-0806">Transcription termination</keyword>
<feature type="compositionally biased region" description="Polar residues" evidence="17">
    <location>
        <begin position="9"/>
        <end position="19"/>
    </location>
</feature>
<dbReference type="InterPro" id="IPR000330">
    <property type="entry name" value="SNF2_N"/>
</dbReference>
<dbReference type="KEGG" id="acep:105627895"/>
<dbReference type="Pfam" id="PF00271">
    <property type="entry name" value="Helicase_C"/>
    <property type="match status" value="1"/>
</dbReference>
<proteinExistence type="inferred from homology"/>
<feature type="compositionally biased region" description="Acidic residues" evidence="17">
    <location>
        <begin position="49"/>
        <end position="61"/>
    </location>
</feature>
<dbReference type="GO" id="GO:0005634">
    <property type="term" value="C:nucleus"/>
    <property type="evidence" value="ECO:0007669"/>
    <property type="project" value="UniProtKB-SubCell"/>
</dbReference>
<keyword evidence="8" id="KW-0067">ATP-binding</keyword>
<evidence type="ECO:0000256" key="11">
    <source>
        <dbReference type="ARBA" id="ARBA00023163"/>
    </source>
</evidence>
<dbReference type="PROSITE" id="PS51194">
    <property type="entry name" value="HELICASE_CTER"/>
    <property type="match status" value="1"/>
</dbReference>
<feature type="region of interest" description="Disordered" evidence="17">
    <location>
        <begin position="1"/>
        <end position="165"/>
    </location>
</feature>
<dbReference type="Pfam" id="PF00176">
    <property type="entry name" value="SNF2-rel_dom"/>
    <property type="match status" value="1"/>
</dbReference>
<protein>
    <recommendedName>
        <fullName evidence="13">Transcription termination factor 2</fullName>
    </recommendedName>
    <alternativeName>
        <fullName evidence="15">RNA polymerase II termination factor</fullName>
    </alternativeName>
    <alternativeName>
        <fullName evidence="14">Transcription release factor 2</fullName>
    </alternativeName>
</protein>
<dbReference type="GO" id="GO:0005524">
    <property type="term" value="F:ATP binding"/>
    <property type="evidence" value="ECO:0007669"/>
    <property type="project" value="UniProtKB-KW"/>
</dbReference>
<feature type="domain" description="Helicase ATP-binding" evidence="18">
    <location>
        <begin position="427"/>
        <end position="608"/>
    </location>
</feature>
<evidence type="ECO:0000256" key="3">
    <source>
        <dbReference type="ARBA" id="ARBA00022472"/>
    </source>
</evidence>
<organism evidence="20 21">
    <name type="scientific">Atta cephalotes</name>
    <name type="common">Leafcutter ant</name>
    <dbReference type="NCBI Taxonomy" id="12957"/>
    <lineage>
        <taxon>Eukaryota</taxon>
        <taxon>Metazoa</taxon>
        <taxon>Ecdysozoa</taxon>
        <taxon>Arthropoda</taxon>
        <taxon>Hexapoda</taxon>
        <taxon>Insecta</taxon>
        <taxon>Pterygota</taxon>
        <taxon>Neoptera</taxon>
        <taxon>Endopterygota</taxon>
        <taxon>Hymenoptera</taxon>
        <taxon>Apocrita</taxon>
        <taxon>Aculeata</taxon>
        <taxon>Formicoidea</taxon>
        <taxon>Formicidae</taxon>
        <taxon>Myrmicinae</taxon>
        <taxon>Atta</taxon>
    </lineage>
</organism>
<dbReference type="PANTHER" id="PTHR45626:SF50">
    <property type="entry name" value="TRANSCRIPTION TERMINATION FACTOR 2"/>
    <property type="match status" value="1"/>
</dbReference>
<dbReference type="CDD" id="cd18793">
    <property type="entry name" value="SF2_C_SNF"/>
    <property type="match status" value="1"/>
</dbReference>
<feature type="compositionally biased region" description="Basic residues" evidence="17">
    <location>
        <begin position="152"/>
        <end position="161"/>
    </location>
</feature>
<comment type="subcellular location">
    <subcellularLocation>
        <location evidence="1">Nucleus</location>
    </subcellularLocation>
</comment>
<dbReference type="AlphaFoldDB" id="A0A158P450"/>
<dbReference type="InterPro" id="IPR027417">
    <property type="entry name" value="P-loop_NTPase"/>
</dbReference>
<dbReference type="GO" id="GO:0008094">
    <property type="term" value="F:ATP-dependent activity, acting on DNA"/>
    <property type="evidence" value="ECO:0007669"/>
    <property type="project" value="UniProtKB-ARBA"/>
</dbReference>
<reference evidence="20" key="2">
    <citation type="submission" date="2016-04" db="UniProtKB">
        <authorList>
            <consortium name="EnsemblMetazoa"/>
        </authorList>
    </citation>
    <scope>IDENTIFICATION</scope>
</reference>
<evidence type="ECO:0000256" key="6">
    <source>
        <dbReference type="ARBA" id="ARBA00022801"/>
    </source>
</evidence>
<dbReference type="InterPro" id="IPR038718">
    <property type="entry name" value="SNF2-like_sf"/>
</dbReference>
<evidence type="ECO:0000256" key="15">
    <source>
        <dbReference type="ARBA" id="ARBA00082628"/>
    </source>
</evidence>
<dbReference type="FunCoup" id="A0A158P450">
    <property type="interactions" value="1621"/>
</dbReference>
<dbReference type="GO" id="GO:0006353">
    <property type="term" value="P:DNA-templated transcription termination"/>
    <property type="evidence" value="ECO:0007669"/>
    <property type="project" value="UniProtKB-KW"/>
</dbReference>
<evidence type="ECO:0000256" key="5">
    <source>
        <dbReference type="ARBA" id="ARBA00022741"/>
    </source>
</evidence>
<reference evidence="21" key="1">
    <citation type="journal article" date="2011" name="PLoS Genet.">
        <title>The genome sequence of the leaf-cutter ant Atta cephalotes reveals insights into its obligate symbiotic lifestyle.</title>
        <authorList>
            <person name="Suen G."/>
            <person name="Teiling C."/>
            <person name="Li L."/>
            <person name="Holt C."/>
            <person name="Abouheif E."/>
            <person name="Bornberg-Bauer E."/>
            <person name="Bouffard P."/>
            <person name="Caldera E.J."/>
            <person name="Cash E."/>
            <person name="Cavanaugh A."/>
            <person name="Denas O."/>
            <person name="Elhaik E."/>
            <person name="Fave M.J."/>
            <person name="Gadau J."/>
            <person name="Gibson J.D."/>
            <person name="Graur D."/>
            <person name="Grubbs K.J."/>
            <person name="Hagen D.E."/>
            <person name="Harkins T.T."/>
            <person name="Helmkampf M."/>
            <person name="Hu H."/>
            <person name="Johnson B.R."/>
            <person name="Kim J."/>
            <person name="Marsh S.E."/>
            <person name="Moeller J.A."/>
            <person name="Munoz-Torres M.C."/>
            <person name="Murphy M.C."/>
            <person name="Naughton M.C."/>
            <person name="Nigam S."/>
            <person name="Overson R."/>
            <person name="Rajakumar R."/>
            <person name="Reese J.T."/>
            <person name="Scott J.J."/>
            <person name="Smith C.R."/>
            <person name="Tao S."/>
            <person name="Tsutsui N.D."/>
            <person name="Viljakainen L."/>
            <person name="Wissler L."/>
            <person name="Yandell M.D."/>
            <person name="Zimmer F."/>
            <person name="Taylor J."/>
            <person name="Slater S.C."/>
            <person name="Clifton S.W."/>
            <person name="Warren W.C."/>
            <person name="Elsik C.G."/>
            <person name="Smith C.D."/>
            <person name="Weinstock G.M."/>
            <person name="Gerardo N.M."/>
            <person name="Currie C.R."/>
        </authorList>
    </citation>
    <scope>NUCLEOTIDE SEQUENCE [LARGE SCALE GENOMIC DNA]</scope>
</reference>
<evidence type="ECO:0000256" key="1">
    <source>
        <dbReference type="ARBA" id="ARBA00004123"/>
    </source>
</evidence>
<evidence type="ECO:0000256" key="10">
    <source>
        <dbReference type="ARBA" id="ARBA00023125"/>
    </source>
</evidence>
<dbReference type="GO" id="GO:0005737">
    <property type="term" value="C:cytoplasm"/>
    <property type="evidence" value="ECO:0007669"/>
    <property type="project" value="UniProtKB-ARBA"/>
</dbReference>
<dbReference type="FunFam" id="3.40.50.10810:FF:000043">
    <property type="entry name" value="Transcription termination factor 2"/>
    <property type="match status" value="1"/>
</dbReference>
<dbReference type="GO" id="GO:0006281">
    <property type="term" value="P:DNA repair"/>
    <property type="evidence" value="ECO:0007669"/>
    <property type="project" value="TreeGrafter"/>
</dbReference>
<evidence type="ECO:0000313" key="21">
    <source>
        <dbReference type="Proteomes" id="UP000005205"/>
    </source>
</evidence>
<dbReference type="InterPro" id="IPR050628">
    <property type="entry name" value="SNF2_RAD54_helicase_TF"/>
</dbReference>
<dbReference type="InterPro" id="IPR049730">
    <property type="entry name" value="SNF2/RAD54-like_C"/>
</dbReference>
<evidence type="ECO:0000256" key="2">
    <source>
        <dbReference type="ARBA" id="ARBA00007025"/>
    </source>
</evidence>
<dbReference type="GO" id="GO:0003677">
    <property type="term" value="F:DNA binding"/>
    <property type="evidence" value="ECO:0007669"/>
    <property type="project" value="UniProtKB-KW"/>
</dbReference>
<dbReference type="Gene3D" id="3.40.50.300">
    <property type="entry name" value="P-loop containing nucleotide triphosphate hydrolases"/>
    <property type="match status" value="1"/>
</dbReference>
<keyword evidence="6" id="KW-0378">Hydrolase</keyword>
<evidence type="ECO:0000256" key="14">
    <source>
        <dbReference type="ARBA" id="ARBA00079067"/>
    </source>
</evidence>
<keyword evidence="16" id="KW-0175">Coiled coil</keyword>
<comment type="similarity">
    <text evidence="2">Belongs to the SNF2/RAD54 helicase family.</text>
</comment>
<feature type="compositionally biased region" description="Basic and acidic residues" evidence="17">
    <location>
        <begin position="36"/>
        <end position="46"/>
    </location>
</feature>
<dbReference type="EnsemblMetazoa" id="XM_012209168.1">
    <property type="protein sequence ID" value="XP_012064558.1"/>
    <property type="gene ID" value="LOC105627895"/>
</dbReference>
<evidence type="ECO:0000259" key="19">
    <source>
        <dbReference type="PROSITE" id="PS51194"/>
    </source>
</evidence>
<feature type="domain" description="Helicase C-terminal" evidence="19">
    <location>
        <begin position="832"/>
        <end position="991"/>
    </location>
</feature>
<keyword evidence="21" id="KW-1185">Reference proteome</keyword>
<feature type="compositionally biased region" description="Low complexity" evidence="17">
    <location>
        <begin position="137"/>
        <end position="151"/>
    </location>
</feature>
<dbReference type="SMART" id="SM00487">
    <property type="entry name" value="DEXDc"/>
    <property type="match status" value="1"/>
</dbReference>
<dbReference type="GO" id="GO:0016787">
    <property type="term" value="F:hydrolase activity"/>
    <property type="evidence" value="ECO:0007669"/>
    <property type="project" value="UniProtKB-KW"/>
</dbReference>